<evidence type="ECO:0000256" key="3">
    <source>
        <dbReference type="ARBA" id="ARBA00022763"/>
    </source>
</evidence>
<dbReference type="GO" id="GO:0016829">
    <property type="term" value="F:lyase activity"/>
    <property type="evidence" value="ECO:0007669"/>
    <property type="project" value="UniProtKB-KW"/>
</dbReference>
<evidence type="ECO:0000256" key="4">
    <source>
        <dbReference type="ARBA" id="ARBA00022801"/>
    </source>
</evidence>
<dbReference type="Proteomes" id="UP000321291">
    <property type="component" value="Chromosome"/>
</dbReference>
<protein>
    <recommendedName>
        <fullName evidence="8">Abasic site processing protein</fullName>
        <ecNumber evidence="8">3.4.-.-</ecNumber>
    </recommendedName>
</protein>
<reference evidence="9 10" key="1">
    <citation type="journal article" date="2017" name="Int. J. Syst. Evol. Microbiol.">
        <title>Arachidicoccus ginsenosidivorans sp. nov., with ginsenoside-converting activity isolated from ginseng cultivating soil.</title>
        <authorList>
            <person name="Siddiqi M.Z."/>
            <person name="Aslam Z."/>
            <person name="Im W.T."/>
        </authorList>
    </citation>
    <scope>NUCLEOTIDE SEQUENCE [LARGE SCALE GENOMIC DNA]</scope>
    <source>
        <strain evidence="9 10">Gsoil 809</strain>
    </source>
</reference>
<dbReference type="EMBL" id="CP042434">
    <property type="protein sequence ID" value="QEC73452.1"/>
    <property type="molecule type" value="Genomic_DNA"/>
</dbReference>
<dbReference type="GO" id="GO:0008233">
    <property type="term" value="F:peptidase activity"/>
    <property type="evidence" value="ECO:0007669"/>
    <property type="project" value="UniProtKB-KW"/>
</dbReference>
<dbReference type="InterPro" id="IPR003738">
    <property type="entry name" value="SRAP"/>
</dbReference>
<keyword evidence="4 8" id="KW-0378">Hydrolase</keyword>
<evidence type="ECO:0000313" key="9">
    <source>
        <dbReference type="EMBL" id="QEC73452.1"/>
    </source>
</evidence>
<name>A0A5B8VRC8_9BACT</name>
<dbReference type="PANTHER" id="PTHR13604">
    <property type="entry name" value="DC12-RELATED"/>
    <property type="match status" value="1"/>
</dbReference>
<dbReference type="KEGG" id="agi:FSB73_19125"/>
<dbReference type="Pfam" id="PF02586">
    <property type="entry name" value="SRAP"/>
    <property type="match status" value="1"/>
</dbReference>
<dbReference type="AlphaFoldDB" id="A0A5B8VRC8"/>
<keyword evidence="3" id="KW-0227">DNA damage</keyword>
<dbReference type="Gene3D" id="3.90.1680.10">
    <property type="entry name" value="SOS response associated peptidase-like"/>
    <property type="match status" value="1"/>
</dbReference>
<dbReference type="InterPro" id="IPR036590">
    <property type="entry name" value="SRAP-like"/>
</dbReference>
<evidence type="ECO:0000256" key="8">
    <source>
        <dbReference type="RuleBase" id="RU364100"/>
    </source>
</evidence>
<evidence type="ECO:0000256" key="7">
    <source>
        <dbReference type="ARBA" id="ARBA00023239"/>
    </source>
</evidence>
<evidence type="ECO:0000313" key="10">
    <source>
        <dbReference type="Proteomes" id="UP000321291"/>
    </source>
</evidence>
<dbReference type="SUPFAM" id="SSF143081">
    <property type="entry name" value="BB1717-like"/>
    <property type="match status" value="1"/>
</dbReference>
<organism evidence="9 10">
    <name type="scientific">Arachidicoccus ginsenosidivorans</name>
    <dbReference type="NCBI Taxonomy" id="496057"/>
    <lineage>
        <taxon>Bacteria</taxon>
        <taxon>Pseudomonadati</taxon>
        <taxon>Bacteroidota</taxon>
        <taxon>Chitinophagia</taxon>
        <taxon>Chitinophagales</taxon>
        <taxon>Chitinophagaceae</taxon>
        <taxon>Arachidicoccus</taxon>
    </lineage>
</organism>
<dbReference type="EC" id="3.4.-.-" evidence="8"/>
<dbReference type="PANTHER" id="PTHR13604:SF0">
    <property type="entry name" value="ABASIC SITE PROCESSING PROTEIN HMCES"/>
    <property type="match status" value="1"/>
</dbReference>
<keyword evidence="10" id="KW-1185">Reference proteome</keyword>
<keyword evidence="7" id="KW-0456">Lyase</keyword>
<dbReference type="OrthoDB" id="9782620at2"/>
<sequence>MCYQVSNKQKTQAIYEALPELTDQPLNFDFEPGYISSGFTLPRCPVVLSENGQLKLKVFEWGMVTSYMKGSMTGPEKKQLDRQRFKLLNARAERILGDTGSLWYRKRKTRLLVPVNGFFEYREVPGFKNKIPYYIHLKDRPIFFLPGLYNYAHLPDQEGELIGTFTLVIRAANPVMRAIHNSGDHPFRMPLMLPPTLERKWLDPNLSDEQLQSILDYELPGAALEYYPVKSLYRASPLDPTLIEPVTYPGLAPIEA</sequence>
<evidence type="ECO:0000256" key="6">
    <source>
        <dbReference type="ARBA" id="ARBA00023125"/>
    </source>
</evidence>
<keyword evidence="6" id="KW-0238">DNA-binding</keyword>
<dbReference type="GO" id="GO:0006508">
    <property type="term" value="P:proteolysis"/>
    <property type="evidence" value="ECO:0007669"/>
    <property type="project" value="UniProtKB-KW"/>
</dbReference>
<dbReference type="GO" id="GO:0106300">
    <property type="term" value="P:protein-DNA covalent cross-linking repair"/>
    <property type="evidence" value="ECO:0007669"/>
    <property type="project" value="InterPro"/>
</dbReference>
<keyword evidence="2 8" id="KW-0645">Protease</keyword>
<proteinExistence type="inferred from homology"/>
<evidence type="ECO:0000256" key="1">
    <source>
        <dbReference type="ARBA" id="ARBA00008136"/>
    </source>
</evidence>
<accession>A0A5B8VRC8</accession>
<dbReference type="GO" id="GO:0003697">
    <property type="term" value="F:single-stranded DNA binding"/>
    <property type="evidence" value="ECO:0007669"/>
    <property type="project" value="InterPro"/>
</dbReference>
<evidence type="ECO:0000256" key="2">
    <source>
        <dbReference type="ARBA" id="ARBA00022670"/>
    </source>
</evidence>
<comment type="similarity">
    <text evidence="1 8">Belongs to the SOS response-associated peptidase family.</text>
</comment>
<evidence type="ECO:0000256" key="5">
    <source>
        <dbReference type="ARBA" id="ARBA00023124"/>
    </source>
</evidence>
<keyword evidence="5" id="KW-0190">Covalent protein-DNA linkage</keyword>
<dbReference type="RefSeq" id="WP_146785859.1">
    <property type="nucleotide sequence ID" value="NZ_CP042434.1"/>
</dbReference>
<gene>
    <name evidence="9" type="ORF">FSB73_19125</name>
</gene>